<feature type="transmembrane region" description="Helical" evidence="1">
    <location>
        <begin position="12"/>
        <end position="34"/>
    </location>
</feature>
<dbReference type="Proteomes" id="UP000694005">
    <property type="component" value="Chromosome A01"/>
</dbReference>
<name>A0A8D9GXY2_BRACM</name>
<keyword evidence="1" id="KW-1133">Transmembrane helix</keyword>
<organism evidence="2 3">
    <name type="scientific">Brassica campestris</name>
    <name type="common">Field mustard</name>
    <dbReference type="NCBI Taxonomy" id="3711"/>
    <lineage>
        <taxon>Eukaryota</taxon>
        <taxon>Viridiplantae</taxon>
        <taxon>Streptophyta</taxon>
        <taxon>Embryophyta</taxon>
        <taxon>Tracheophyta</taxon>
        <taxon>Spermatophyta</taxon>
        <taxon>Magnoliopsida</taxon>
        <taxon>eudicotyledons</taxon>
        <taxon>Gunneridae</taxon>
        <taxon>Pentapetalae</taxon>
        <taxon>rosids</taxon>
        <taxon>malvids</taxon>
        <taxon>Brassicales</taxon>
        <taxon>Brassicaceae</taxon>
        <taxon>Brassiceae</taxon>
        <taxon>Brassica</taxon>
    </lineage>
</organism>
<keyword evidence="1" id="KW-0812">Transmembrane</keyword>
<sequence>MMWPIYWRASGFGLENGSIFTLGKVLFRFFALYINSKYTLNSPQCFFFVLSQYLIFEKMVFDIYFFFLNTLIFTFVYRKKV</sequence>
<accession>A0A8D9GXY2</accession>
<reference evidence="2 3" key="1">
    <citation type="submission" date="2021-07" db="EMBL/GenBank/DDBJ databases">
        <authorList>
            <consortium name="Genoscope - CEA"/>
            <person name="William W."/>
        </authorList>
    </citation>
    <scope>NUCLEOTIDE SEQUENCE [LARGE SCALE GENOMIC DNA]</scope>
</reference>
<feature type="transmembrane region" description="Helical" evidence="1">
    <location>
        <begin position="54"/>
        <end position="77"/>
    </location>
</feature>
<dbReference type="EMBL" id="LS974617">
    <property type="protein sequence ID" value="CAG7888369.1"/>
    <property type="molecule type" value="Genomic_DNA"/>
</dbReference>
<proteinExistence type="predicted"/>
<protein>
    <submittedName>
        <fullName evidence="2">Uncharacterized protein</fullName>
    </submittedName>
</protein>
<gene>
    <name evidence="2" type="ORF">BRAPAZ1V2_A01P24450.2</name>
</gene>
<evidence type="ECO:0000313" key="3">
    <source>
        <dbReference type="Proteomes" id="UP000694005"/>
    </source>
</evidence>
<keyword evidence="1" id="KW-0472">Membrane</keyword>
<evidence type="ECO:0000313" key="2">
    <source>
        <dbReference type="EMBL" id="CAG7888369.1"/>
    </source>
</evidence>
<dbReference type="AlphaFoldDB" id="A0A8D9GXY2"/>
<dbReference type="Gramene" id="A01p24450.2_BraZ1">
    <property type="protein sequence ID" value="A01p24450.2_BraZ1.CDS"/>
    <property type="gene ID" value="A01g24450.2_BraZ1"/>
</dbReference>
<evidence type="ECO:0000256" key="1">
    <source>
        <dbReference type="SAM" id="Phobius"/>
    </source>
</evidence>